<reference evidence="2 3" key="1">
    <citation type="submission" date="2024-02" db="EMBL/GenBank/DDBJ databases">
        <title>Genome sequence of Aquincola sp. MAHUQ-54.</title>
        <authorList>
            <person name="Huq M.A."/>
        </authorList>
    </citation>
    <scope>NUCLEOTIDE SEQUENCE [LARGE SCALE GENOMIC DNA]</scope>
    <source>
        <strain evidence="2 3">MAHUQ-54</strain>
    </source>
</reference>
<evidence type="ECO:0000313" key="3">
    <source>
        <dbReference type="Proteomes" id="UP001336250"/>
    </source>
</evidence>
<evidence type="ECO:0000256" key="1">
    <source>
        <dbReference type="SAM" id="SignalP"/>
    </source>
</evidence>
<feature type="signal peptide" evidence="1">
    <location>
        <begin position="1"/>
        <end position="32"/>
    </location>
</feature>
<dbReference type="Pfam" id="PF04314">
    <property type="entry name" value="PCuAC"/>
    <property type="match status" value="1"/>
</dbReference>
<organism evidence="2 3">
    <name type="scientific">Aquincola agrisoli</name>
    <dbReference type="NCBI Taxonomy" id="3119538"/>
    <lineage>
        <taxon>Bacteria</taxon>
        <taxon>Pseudomonadati</taxon>
        <taxon>Pseudomonadota</taxon>
        <taxon>Betaproteobacteria</taxon>
        <taxon>Burkholderiales</taxon>
        <taxon>Sphaerotilaceae</taxon>
        <taxon>Aquincola</taxon>
    </lineage>
</organism>
<gene>
    <name evidence="2" type="ORF">V4F39_16180</name>
</gene>
<dbReference type="InterPro" id="IPR036182">
    <property type="entry name" value="PCuAC_sf"/>
</dbReference>
<dbReference type="EMBL" id="JAZIBG010000031">
    <property type="protein sequence ID" value="MEF7615459.1"/>
    <property type="molecule type" value="Genomic_DNA"/>
</dbReference>
<dbReference type="InterPro" id="IPR007410">
    <property type="entry name" value="LpqE-like"/>
</dbReference>
<keyword evidence="3" id="KW-1185">Reference proteome</keyword>
<dbReference type="AlphaFoldDB" id="A0AAW9Q869"/>
<protein>
    <submittedName>
        <fullName evidence="2">Copper chaperone PCu(A)C</fullName>
    </submittedName>
</protein>
<accession>A0AAW9Q869</accession>
<dbReference type="RefSeq" id="WP_332290724.1">
    <property type="nucleotide sequence ID" value="NZ_JAZIBG010000031.1"/>
</dbReference>
<dbReference type="Gene3D" id="2.60.40.1890">
    <property type="entry name" value="PCu(A)C copper chaperone"/>
    <property type="match status" value="1"/>
</dbReference>
<keyword evidence="1" id="KW-0732">Signal</keyword>
<comment type="caution">
    <text evidence="2">The sequence shown here is derived from an EMBL/GenBank/DDBJ whole genome shotgun (WGS) entry which is preliminary data.</text>
</comment>
<sequence length="161" mass="17192">MNVSFTTLRGRRVLLTLLVCAASGAWMPPAQAQPSPAVKVEAPWARPTVQGQQAGGGFLRIESKAADRLVGGSTPVAGRVELHTMAMEGDVMRMRQLDAIDVPANKPVELKPGSLHLMLMELRAPLKAGDRFPLTLRFEKAGEVTVEVAVQNGPAAAAHKH</sequence>
<feature type="chain" id="PRO_5043320225" evidence="1">
    <location>
        <begin position="33"/>
        <end position="161"/>
    </location>
</feature>
<dbReference type="SUPFAM" id="SSF110087">
    <property type="entry name" value="DR1885-like metal-binding protein"/>
    <property type="match status" value="1"/>
</dbReference>
<dbReference type="InterPro" id="IPR058248">
    <property type="entry name" value="Lxx211020-like"/>
</dbReference>
<proteinExistence type="predicted"/>
<name>A0AAW9Q869_9BURK</name>
<dbReference type="PANTHER" id="PTHR36302:SF1">
    <property type="entry name" value="COPPER CHAPERONE PCU(A)C"/>
    <property type="match status" value="1"/>
</dbReference>
<dbReference type="Proteomes" id="UP001336250">
    <property type="component" value="Unassembled WGS sequence"/>
</dbReference>
<evidence type="ECO:0000313" key="2">
    <source>
        <dbReference type="EMBL" id="MEF7615459.1"/>
    </source>
</evidence>
<dbReference type="PANTHER" id="PTHR36302">
    <property type="entry name" value="BLR7088 PROTEIN"/>
    <property type="match status" value="1"/>
</dbReference>